<evidence type="ECO:0008006" key="14">
    <source>
        <dbReference type="Google" id="ProtNLM"/>
    </source>
</evidence>
<dbReference type="InterPro" id="IPR050651">
    <property type="entry name" value="Plant_Cytochrome_P450_Monoox"/>
</dbReference>
<dbReference type="PRINTS" id="PR00385">
    <property type="entry name" value="P450"/>
</dbReference>
<dbReference type="GO" id="GO:0004497">
    <property type="term" value="F:monooxygenase activity"/>
    <property type="evidence" value="ECO:0007669"/>
    <property type="project" value="UniProtKB-KW"/>
</dbReference>
<dbReference type="Pfam" id="PF00067">
    <property type="entry name" value="p450"/>
    <property type="match status" value="1"/>
</dbReference>
<dbReference type="GO" id="GO:0005506">
    <property type="term" value="F:iron ion binding"/>
    <property type="evidence" value="ECO:0007669"/>
    <property type="project" value="InterPro"/>
</dbReference>
<evidence type="ECO:0000256" key="8">
    <source>
        <dbReference type="ARBA" id="ARBA00023136"/>
    </source>
</evidence>
<reference evidence="12 13" key="1">
    <citation type="submission" date="2019-01" db="EMBL/GenBank/DDBJ databases">
        <title>Sequencing of cultivated peanut Arachis hypogaea provides insights into genome evolution and oil improvement.</title>
        <authorList>
            <person name="Chen X."/>
        </authorList>
    </citation>
    <scope>NUCLEOTIDE SEQUENCE [LARGE SCALE GENOMIC DNA]</scope>
    <source>
        <strain evidence="13">cv. Fuhuasheng</strain>
        <tissue evidence="12">Leaves</tissue>
    </source>
</reference>
<keyword evidence="6 9" id="KW-0408">Iron</keyword>
<comment type="subcellular location">
    <subcellularLocation>
        <location evidence="1">Membrane</location>
    </subcellularLocation>
</comment>
<dbReference type="InterPro" id="IPR002401">
    <property type="entry name" value="Cyt_P450_E_grp-I"/>
</dbReference>
<evidence type="ECO:0000256" key="2">
    <source>
        <dbReference type="ARBA" id="ARBA00010617"/>
    </source>
</evidence>
<dbReference type="GO" id="GO:0016020">
    <property type="term" value="C:membrane"/>
    <property type="evidence" value="ECO:0007669"/>
    <property type="project" value="UniProtKB-SubCell"/>
</dbReference>
<feature type="transmembrane region" description="Helical" evidence="11">
    <location>
        <begin position="12"/>
        <end position="28"/>
    </location>
</feature>
<dbReference type="PANTHER" id="PTHR47947">
    <property type="entry name" value="CYTOCHROME P450 82C3-RELATED"/>
    <property type="match status" value="1"/>
</dbReference>
<evidence type="ECO:0000256" key="6">
    <source>
        <dbReference type="ARBA" id="ARBA00023004"/>
    </source>
</evidence>
<proteinExistence type="inferred from homology"/>
<evidence type="ECO:0000256" key="5">
    <source>
        <dbReference type="ARBA" id="ARBA00023002"/>
    </source>
</evidence>
<sequence length="552" mass="62496">MEDEASVSGDWLMILLLLLFLFLAKFILERNNKNNKNLPPSPTSLPIIGHLHLINQPLHRSLHNLTKKYGHILFLKLGTRNVLVVSSPSAIEECFTNNDIIFANRPQTLAGKHLNYNCKTMAFVPYGDHWRSLRRLTSLELFTANRLAMLARVREDEVQLLLKQLFQDCKAQNLKVELRPRFFELSFNIMLRMISGKRNYGKDIDEEGKEFQILVKEMAELLGSGNLNDFIPLLKWIDFQGVEKRMVRLMKKMDGFLQKLLDDHRRNKSIKGNQQNNMNNLNLIDVMLDLQHKDPEFYTHETVKGVILAMLTAGSETSATTLEWAVSLLLNNPKTMKKLEAEIETHAGHGQLLNESEATKLKYLQSVITETLRLYPAAPLLLPHESSNDCKVCGYDIPKGTMLLVNAWTLQRDPDLWVDPAMFVPERFDLGDGSGGGDHVVYNMVPFGVGRRVCPGAALAKRVMVHALGALVQCFELDKIGNEEINMKEGLGLTMPKVEPLVVLCSPRQQMIKILSDIAKMTKGLFDSLVHVYLVSFPRQGHVNPLLRLASA</sequence>
<dbReference type="SUPFAM" id="SSF48264">
    <property type="entry name" value="Cytochrome P450"/>
    <property type="match status" value="1"/>
</dbReference>
<keyword evidence="13" id="KW-1185">Reference proteome</keyword>
<comment type="caution">
    <text evidence="12">The sequence shown here is derived from an EMBL/GenBank/DDBJ whole genome shotgun (WGS) entry which is preliminary data.</text>
</comment>
<keyword evidence="5 10" id="KW-0560">Oxidoreductase</keyword>
<dbReference type="InterPro" id="IPR001128">
    <property type="entry name" value="Cyt_P450"/>
</dbReference>
<keyword evidence="7 10" id="KW-0503">Monooxygenase</keyword>
<dbReference type="GO" id="GO:0020037">
    <property type="term" value="F:heme binding"/>
    <property type="evidence" value="ECO:0007669"/>
    <property type="project" value="InterPro"/>
</dbReference>
<evidence type="ECO:0000256" key="3">
    <source>
        <dbReference type="ARBA" id="ARBA00022617"/>
    </source>
</evidence>
<evidence type="ECO:0000256" key="10">
    <source>
        <dbReference type="RuleBase" id="RU000461"/>
    </source>
</evidence>
<dbReference type="STRING" id="3818.A0A445A7D0"/>
<evidence type="ECO:0000256" key="7">
    <source>
        <dbReference type="ARBA" id="ARBA00023033"/>
    </source>
</evidence>
<dbReference type="Proteomes" id="UP000289738">
    <property type="component" value="Chromosome B03"/>
</dbReference>
<organism evidence="12 13">
    <name type="scientific">Arachis hypogaea</name>
    <name type="common">Peanut</name>
    <dbReference type="NCBI Taxonomy" id="3818"/>
    <lineage>
        <taxon>Eukaryota</taxon>
        <taxon>Viridiplantae</taxon>
        <taxon>Streptophyta</taxon>
        <taxon>Embryophyta</taxon>
        <taxon>Tracheophyta</taxon>
        <taxon>Spermatophyta</taxon>
        <taxon>Magnoliopsida</taxon>
        <taxon>eudicotyledons</taxon>
        <taxon>Gunneridae</taxon>
        <taxon>Pentapetalae</taxon>
        <taxon>rosids</taxon>
        <taxon>fabids</taxon>
        <taxon>Fabales</taxon>
        <taxon>Fabaceae</taxon>
        <taxon>Papilionoideae</taxon>
        <taxon>50 kb inversion clade</taxon>
        <taxon>dalbergioids sensu lato</taxon>
        <taxon>Dalbergieae</taxon>
        <taxon>Pterocarpus clade</taxon>
        <taxon>Arachis</taxon>
    </lineage>
</organism>
<dbReference type="Gene3D" id="1.10.630.10">
    <property type="entry name" value="Cytochrome P450"/>
    <property type="match status" value="1"/>
</dbReference>
<dbReference type="GO" id="GO:0016705">
    <property type="term" value="F:oxidoreductase activity, acting on paired donors, with incorporation or reduction of molecular oxygen"/>
    <property type="evidence" value="ECO:0007669"/>
    <property type="project" value="InterPro"/>
</dbReference>
<feature type="binding site" description="axial binding residue" evidence="9">
    <location>
        <position position="454"/>
    </location>
    <ligand>
        <name>heme</name>
        <dbReference type="ChEBI" id="CHEBI:30413"/>
    </ligand>
    <ligandPart>
        <name>Fe</name>
        <dbReference type="ChEBI" id="CHEBI:18248"/>
    </ligandPart>
</feature>
<evidence type="ECO:0000256" key="9">
    <source>
        <dbReference type="PIRSR" id="PIRSR602401-1"/>
    </source>
</evidence>
<evidence type="ECO:0000256" key="1">
    <source>
        <dbReference type="ARBA" id="ARBA00004370"/>
    </source>
</evidence>
<dbReference type="FunFam" id="1.10.630.10:FF:000023">
    <property type="entry name" value="Cytochrome P450 family protein"/>
    <property type="match status" value="1"/>
</dbReference>
<protein>
    <recommendedName>
        <fullName evidence="14">Cytochrome P450</fullName>
    </recommendedName>
</protein>
<keyword evidence="3 9" id="KW-0349">Heme</keyword>
<dbReference type="CDD" id="cd20653">
    <property type="entry name" value="CYP81"/>
    <property type="match status" value="1"/>
</dbReference>
<dbReference type="PRINTS" id="PR00463">
    <property type="entry name" value="EP450I"/>
</dbReference>
<evidence type="ECO:0000256" key="4">
    <source>
        <dbReference type="ARBA" id="ARBA00022723"/>
    </source>
</evidence>
<evidence type="ECO:0000313" key="13">
    <source>
        <dbReference type="Proteomes" id="UP000289738"/>
    </source>
</evidence>
<dbReference type="EMBL" id="SDMP01000013">
    <property type="protein sequence ID" value="RYR22336.1"/>
    <property type="molecule type" value="Genomic_DNA"/>
</dbReference>
<keyword evidence="11" id="KW-0812">Transmembrane</keyword>
<dbReference type="InterPro" id="IPR036396">
    <property type="entry name" value="Cyt_P450_sf"/>
</dbReference>
<accession>A0A445A7D0</accession>
<keyword evidence="11" id="KW-1133">Transmembrane helix</keyword>
<gene>
    <name evidence="12" type="ORF">Ahy_B03g067629</name>
</gene>
<dbReference type="PANTHER" id="PTHR47947:SF20">
    <property type="entry name" value="CYTOCHROME P450 FAMILY PROTEIN"/>
    <property type="match status" value="1"/>
</dbReference>
<keyword evidence="8 11" id="KW-0472">Membrane</keyword>
<dbReference type="PROSITE" id="PS00086">
    <property type="entry name" value="CYTOCHROME_P450"/>
    <property type="match status" value="1"/>
</dbReference>
<keyword evidence="4 9" id="KW-0479">Metal-binding</keyword>
<dbReference type="InterPro" id="IPR017972">
    <property type="entry name" value="Cyt_P450_CS"/>
</dbReference>
<name>A0A445A7D0_ARAHY</name>
<evidence type="ECO:0000256" key="11">
    <source>
        <dbReference type="SAM" id="Phobius"/>
    </source>
</evidence>
<comment type="similarity">
    <text evidence="2 10">Belongs to the cytochrome P450 family.</text>
</comment>
<evidence type="ECO:0000313" key="12">
    <source>
        <dbReference type="EMBL" id="RYR22336.1"/>
    </source>
</evidence>
<comment type="cofactor">
    <cofactor evidence="9">
        <name>heme</name>
        <dbReference type="ChEBI" id="CHEBI:30413"/>
    </cofactor>
</comment>
<dbReference type="AlphaFoldDB" id="A0A445A7D0"/>